<accession>A0ABW9X9T5</accession>
<dbReference type="PANTHER" id="PTHR30137:SF6">
    <property type="entry name" value="LUCIFERASE-LIKE MONOOXYGENASE"/>
    <property type="match status" value="1"/>
</dbReference>
<dbReference type="InterPro" id="IPR011251">
    <property type="entry name" value="Luciferase-like_dom"/>
</dbReference>
<gene>
    <name evidence="3" type="ORF">GTZ99_01790</name>
</gene>
<dbReference type="EC" id="1.-.-.-" evidence="3"/>
<dbReference type="InterPro" id="IPR050766">
    <property type="entry name" value="Bact_Lucif_Oxidored"/>
</dbReference>
<evidence type="ECO:0000313" key="3">
    <source>
        <dbReference type="EMBL" id="NBC35286.1"/>
    </source>
</evidence>
<dbReference type="Proteomes" id="UP000753724">
    <property type="component" value="Unassembled WGS sequence"/>
</dbReference>
<name>A0ABW9X9T5_9SPHN</name>
<sequence length="337" mass="35534">MTQLSFLDLVPICQGSTLTQAFANAAQVAQACEAAGYHRYWVAEHHGMLGVGAAATSVVLAHVGAHTQTIRIGAGGIMLPNHAPMQIAEQFGTLDALYPGRIDLALGRAPGSDGRVAQALRRGLQGGADGFVQDVLELQAMFAGDPSLGVTAVPGAGANPQIWILGSSTYGAQLAAALGLPYGFASHFAPAMLEQALLIYRHQFQPSEHQRKPQAMVAVNVFAADTAEEAELLASSMQQGFVALRSGSAPTRFRPPVPGYYASLPHPARAMLDEMLRYSAVGTREQVADQLRAIIAQTQADEIILSSQIYDHAARLRSIDLAAQAFAMATQAPAPAE</sequence>
<dbReference type="GO" id="GO:0016491">
    <property type="term" value="F:oxidoreductase activity"/>
    <property type="evidence" value="ECO:0007669"/>
    <property type="project" value="UniProtKB-KW"/>
</dbReference>
<reference evidence="4" key="1">
    <citation type="submission" date="2020-01" db="EMBL/GenBank/DDBJ databases">
        <title>Sphingomonas sp. strain CSW-10.</title>
        <authorList>
            <person name="Chen W.-M."/>
        </authorList>
    </citation>
    <scope>NUCLEOTIDE SEQUENCE [LARGE SCALE GENOMIC DNA]</scope>
    <source>
        <strain evidence="4">FSY-8</strain>
    </source>
</reference>
<dbReference type="InterPro" id="IPR019949">
    <property type="entry name" value="CmoO-like"/>
</dbReference>
<dbReference type="RefSeq" id="WP_161716563.1">
    <property type="nucleotide sequence ID" value="NZ_JAAAPO010000001.1"/>
</dbReference>
<dbReference type="Gene3D" id="3.20.20.30">
    <property type="entry name" value="Luciferase-like domain"/>
    <property type="match status" value="1"/>
</dbReference>
<dbReference type="SUPFAM" id="SSF51679">
    <property type="entry name" value="Bacterial luciferase-like"/>
    <property type="match status" value="1"/>
</dbReference>
<dbReference type="InterPro" id="IPR036661">
    <property type="entry name" value="Luciferase-like_sf"/>
</dbReference>
<comment type="similarity">
    <text evidence="1">To bacterial alkanal monooxygenase alpha and beta chains.</text>
</comment>
<protein>
    <submittedName>
        <fullName evidence="3">MsnO8 family LLM class oxidoreductase</fullName>
        <ecNumber evidence="3">1.-.-.-</ecNumber>
    </submittedName>
</protein>
<feature type="domain" description="Luciferase-like" evidence="2">
    <location>
        <begin position="16"/>
        <end position="300"/>
    </location>
</feature>
<evidence type="ECO:0000313" key="4">
    <source>
        <dbReference type="Proteomes" id="UP000753724"/>
    </source>
</evidence>
<dbReference type="NCBIfam" id="TIGR03558">
    <property type="entry name" value="oxido_grp_1"/>
    <property type="match status" value="1"/>
</dbReference>
<dbReference type="PANTHER" id="PTHR30137">
    <property type="entry name" value="LUCIFERASE-LIKE MONOOXYGENASE"/>
    <property type="match status" value="1"/>
</dbReference>
<evidence type="ECO:0000259" key="2">
    <source>
        <dbReference type="Pfam" id="PF00296"/>
    </source>
</evidence>
<evidence type="ECO:0000256" key="1">
    <source>
        <dbReference type="ARBA" id="ARBA00007789"/>
    </source>
</evidence>
<dbReference type="Pfam" id="PF00296">
    <property type="entry name" value="Bac_luciferase"/>
    <property type="match status" value="1"/>
</dbReference>
<organism evidence="3 4">
    <name type="scientific">Novosphingobium ovatum</name>
    <dbReference type="NCBI Taxonomy" id="1908523"/>
    <lineage>
        <taxon>Bacteria</taxon>
        <taxon>Pseudomonadati</taxon>
        <taxon>Pseudomonadota</taxon>
        <taxon>Alphaproteobacteria</taxon>
        <taxon>Sphingomonadales</taxon>
        <taxon>Sphingomonadaceae</taxon>
        <taxon>Novosphingobium</taxon>
    </lineage>
</organism>
<keyword evidence="3" id="KW-0560">Oxidoreductase</keyword>
<comment type="caution">
    <text evidence="3">The sequence shown here is derived from an EMBL/GenBank/DDBJ whole genome shotgun (WGS) entry which is preliminary data.</text>
</comment>
<dbReference type="CDD" id="cd00347">
    <property type="entry name" value="Flavin_utilizing_monoxygenases"/>
    <property type="match status" value="1"/>
</dbReference>
<dbReference type="EMBL" id="JAAAPO010000001">
    <property type="protein sequence ID" value="NBC35286.1"/>
    <property type="molecule type" value="Genomic_DNA"/>
</dbReference>
<proteinExistence type="predicted"/>
<keyword evidence="4" id="KW-1185">Reference proteome</keyword>